<name>A0ABW8SBS2_9CLOT</name>
<sequence length="50" mass="5923">MKIITKFLTFNSKEVIIKIWINDYKILGLLLTRSGETLINEKRYCLVSFD</sequence>
<evidence type="ECO:0000313" key="1">
    <source>
        <dbReference type="EMBL" id="MFL0167877.1"/>
    </source>
</evidence>
<gene>
    <name evidence="1" type="ORF">ACJDTP_22720</name>
</gene>
<accession>A0ABW8SBS2</accession>
<organism evidence="1 2">
    <name type="scientific">Candidatus Clostridium helianthi</name>
    <dbReference type="NCBI Taxonomy" id="3381660"/>
    <lineage>
        <taxon>Bacteria</taxon>
        <taxon>Bacillati</taxon>
        <taxon>Bacillota</taxon>
        <taxon>Clostridia</taxon>
        <taxon>Eubacteriales</taxon>
        <taxon>Clostridiaceae</taxon>
        <taxon>Clostridium</taxon>
    </lineage>
</organism>
<keyword evidence="2" id="KW-1185">Reference proteome</keyword>
<dbReference type="Proteomes" id="UP001623600">
    <property type="component" value="Unassembled WGS sequence"/>
</dbReference>
<reference evidence="1 2" key="1">
    <citation type="submission" date="2024-11" db="EMBL/GenBank/DDBJ databases">
        <authorList>
            <person name="Heng Y.C."/>
            <person name="Lim A.C.H."/>
            <person name="Lee J.K.Y."/>
            <person name="Kittelmann S."/>
        </authorList>
    </citation>
    <scope>NUCLEOTIDE SEQUENCE [LARGE SCALE GENOMIC DNA]</scope>
    <source>
        <strain evidence="1 2">WILCCON 0112</strain>
    </source>
</reference>
<comment type="caution">
    <text evidence="1">The sequence shown here is derived from an EMBL/GenBank/DDBJ whole genome shotgun (WGS) entry which is preliminary data.</text>
</comment>
<dbReference type="EMBL" id="JBJIAB010000041">
    <property type="protein sequence ID" value="MFL0167877.1"/>
    <property type="molecule type" value="Genomic_DNA"/>
</dbReference>
<evidence type="ECO:0000313" key="2">
    <source>
        <dbReference type="Proteomes" id="UP001623600"/>
    </source>
</evidence>
<proteinExistence type="predicted"/>
<protein>
    <submittedName>
        <fullName evidence="1">Uncharacterized protein</fullName>
    </submittedName>
</protein>